<evidence type="ECO:0000256" key="1">
    <source>
        <dbReference type="SAM" id="MobiDB-lite"/>
    </source>
</evidence>
<dbReference type="RefSeq" id="WP_269444973.1">
    <property type="nucleotide sequence ID" value="NZ_CP097463.1"/>
</dbReference>
<protein>
    <recommendedName>
        <fullName evidence="4">DNA-binding protein</fullName>
    </recommendedName>
</protein>
<dbReference type="PANTHER" id="PTHR47704">
    <property type="entry name" value="POTASSIUM TRANSPORTER KIMA"/>
    <property type="match status" value="1"/>
</dbReference>
<keyword evidence="3" id="KW-1185">Reference proteome</keyword>
<evidence type="ECO:0000313" key="2">
    <source>
        <dbReference type="EMBL" id="WAX58425.1"/>
    </source>
</evidence>
<evidence type="ECO:0000313" key="3">
    <source>
        <dbReference type="Proteomes" id="UP001164693"/>
    </source>
</evidence>
<dbReference type="EMBL" id="CP097463">
    <property type="protein sequence ID" value="WAX58425.1"/>
    <property type="molecule type" value="Genomic_DNA"/>
</dbReference>
<sequence length="104" mass="12181">MIILESPYREVTRPLLEHLGRMRRDRPRDVVMVFLPEYVVGRWWEQLLHNQSALRRKARLLFEPGVMVTSVPWQIRSTTRAERQLVADPASSDLSHASTPHEIP</sequence>
<evidence type="ECO:0008006" key="4">
    <source>
        <dbReference type="Google" id="ProtNLM"/>
    </source>
</evidence>
<dbReference type="InterPro" id="IPR053153">
    <property type="entry name" value="APC_K+_Transporter"/>
</dbReference>
<proteinExistence type="predicted"/>
<dbReference type="Proteomes" id="UP001164693">
    <property type="component" value="Chromosome"/>
</dbReference>
<name>A0ABY7K354_9ACTN</name>
<feature type="region of interest" description="Disordered" evidence="1">
    <location>
        <begin position="84"/>
        <end position="104"/>
    </location>
</feature>
<dbReference type="PANTHER" id="PTHR47704:SF1">
    <property type="entry name" value="POTASSIUM TRANSPORTER KIMA"/>
    <property type="match status" value="1"/>
</dbReference>
<reference evidence="2" key="1">
    <citation type="submission" date="2022-05" db="EMBL/GenBank/DDBJ databases">
        <title>Jatrophihabitans sp. SB3-54 whole genome sequence.</title>
        <authorList>
            <person name="Suh M.K."/>
            <person name="Eom M.K."/>
            <person name="Kim J.S."/>
            <person name="Kim H.S."/>
            <person name="Do H.E."/>
            <person name="Shin Y.K."/>
            <person name="Lee J.-S."/>
        </authorList>
    </citation>
    <scope>NUCLEOTIDE SEQUENCE</scope>
    <source>
        <strain evidence="2">SB3-54</strain>
    </source>
</reference>
<accession>A0ABY7K354</accession>
<gene>
    <name evidence="2" type="ORF">M6B22_06575</name>
</gene>
<organism evidence="2 3">
    <name type="scientific">Jatrophihabitans cynanchi</name>
    <dbReference type="NCBI Taxonomy" id="2944128"/>
    <lineage>
        <taxon>Bacteria</taxon>
        <taxon>Bacillati</taxon>
        <taxon>Actinomycetota</taxon>
        <taxon>Actinomycetes</taxon>
        <taxon>Jatrophihabitantales</taxon>
        <taxon>Jatrophihabitantaceae</taxon>
        <taxon>Jatrophihabitans</taxon>
    </lineage>
</organism>